<dbReference type="OrthoDB" id="2690869at2759"/>
<dbReference type="EMBL" id="JABBWM010000136">
    <property type="protein sequence ID" value="KAG2087131.1"/>
    <property type="molecule type" value="Genomic_DNA"/>
</dbReference>
<sequence length="274" mass="30832">MRRLGSPAKRPSYINSLIRCMHSKSPRVRHTALRAVFEAREELASMTSASMPQGVDAQLLDGLYSALLTAVCPNDYQTIPDTRPDGSFHKDRDFFYIRLIYALTEKDGWCQGLSDGHLEWCISLVNGICREDYLRVGSCLLVIFERVKSLGKGLSFSPAEERQQLPIADAWDTAQYASRDDPYVDGIQALVKVTRLHLTTLDDRVPREWFADLAAKVHRALVNLQQRQAFHVNAGIAQAEIDAAISSMKDLHTDLGHIVEEWNTSQRDDEASES</sequence>
<dbReference type="Proteomes" id="UP000823399">
    <property type="component" value="Unassembled WGS sequence"/>
</dbReference>
<dbReference type="RefSeq" id="XP_041285105.1">
    <property type="nucleotide sequence ID" value="XM_041439315.1"/>
</dbReference>
<comment type="caution">
    <text evidence="1">The sequence shown here is derived from an EMBL/GenBank/DDBJ whole genome shotgun (WGS) entry which is preliminary data.</text>
</comment>
<proteinExistence type="predicted"/>
<evidence type="ECO:0000313" key="1">
    <source>
        <dbReference type="EMBL" id="KAG2087131.1"/>
    </source>
</evidence>
<dbReference type="AlphaFoldDB" id="A0A9P7ET18"/>
<accession>A0A9P7ET18</accession>
<keyword evidence="2" id="KW-1185">Reference proteome</keyword>
<organism evidence="1 2">
    <name type="scientific">Suillus discolor</name>
    <dbReference type="NCBI Taxonomy" id="1912936"/>
    <lineage>
        <taxon>Eukaryota</taxon>
        <taxon>Fungi</taxon>
        <taxon>Dikarya</taxon>
        <taxon>Basidiomycota</taxon>
        <taxon>Agaricomycotina</taxon>
        <taxon>Agaricomycetes</taxon>
        <taxon>Agaricomycetidae</taxon>
        <taxon>Boletales</taxon>
        <taxon>Suillineae</taxon>
        <taxon>Suillaceae</taxon>
        <taxon>Suillus</taxon>
    </lineage>
</organism>
<evidence type="ECO:0000313" key="2">
    <source>
        <dbReference type="Proteomes" id="UP000823399"/>
    </source>
</evidence>
<protein>
    <submittedName>
        <fullName evidence="1">Uncharacterized protein</fullName>
    </submittedName>
</protein>
<dbReference type="GeneID" id="64701574"/>
<name>A0A9P7ET18_9AGAM</name>
<gene>
    <name evidence="1" type="ORF">F5147DRAFT_728305</name>
</gene>
<reference evidence="1" key="1">
    <citation type="journal article" date="2020" name="New Phytol.">
        <title>Comparative genomics reveals dynamic genome evolution in host specialist ectomycorrhizal fungi.</title>
        <authorList>
            <person name="Lofgren L.A."/>
            <person name="Nguyen N.H."/>
            <person name="Vilgalys R."/>
            <person name="Ruytinx J."/>
            <person name="Liao H.L."/>
            <person name="Branco S."/>
            <person name="Kuo A."/>
            <person name="LaButti K."/>
            <person name="Lipzen A."/>
            <person name="Andreopoulos W."/>
            <person name="Pangilinan J."/>
            <person name="Riley R."/>
            <person name="Hundley H."/>
            <person name="Na H."/>
            <person name="Barry K."/>
            <person name="Grigoriev I.V."/>
            <person name="Stajich J.E."/>
            <person name="Kennedy P.G."/>
        </authorList>
    </citation>
    <scope>NUCLEOTIDE SEQUENCE</scope>
    <source>
        <strain evidence="1">FC423</strain>
    </source>
</reference>